<comment type="caution">
    <text evidence="2">The sequence shown here is derived from an EMBL/GenBank/DDBJ whole genome shotgun (WGS) entry which is preliminary data.</text>
</comment>
<reference evidence="2" key="1">
    <citation type="submission" date="2020-03" db="EMBL/GenBank/DDBJ databases">
        <authorList>
            <person name="He L."/>
        </authorList>
    </citation>
    <scope>NUCLEOTIDE SEQUENCE</scope>
    <source>
        <strain evidence="2">CkLH20</strain>
    </source>
</reference>
<evidence type="ECO:0000313" key="3">
    <source>
        <dbReference type="Proteomes" id="UP000781932"/>
    </source>
</evidence>
<sequence>MASNSSNSTGGGSGGSGDDDKDGNIELLVAITALVISVLAFFTAMFQALLRDLARGITELSRSDTLLQDREGSCTSNILEGANHVSYEFRQAEKDNPPVTAM</sequence>
<dbReference type="GeneID" id="62162604"/>
<evidence type="ECO:0000313" key="2">
    <source>
        <dbReference type="EMBL" id="KAF9875881.1"/>
    </source>
</evidence>
<dbReference type="EMBL" id="JAATWM020000020">
    <property type="protein sequence ID" value="KAF9875881.1"/>
    <property type="molecule type" value="Genomic_DNA"/>
</dbReference>
<keyword evidence="1" id="KW-1133">Transmembrane helix</keyword>
<name>A0A9P6LK69_9PEZI</name>
<keyword evidence="1" id="KW-0472">Membrane</keyword>
<protein>
    <submittedName>
        <fullName evidence="2">Uncharacterized protein</fullName>
    </submittedName>
</protein>
<keyword evidence="3" id="KW-1185">Reference proteome</keyword>
<feature type="transmembrane region" description="Helical" evidence="1">
    <location>
        <begin position="27"/>
        <end position="50"/>
    </location>
</feature>
<reference evidence="2" key="2">
    <citation type="submission" date="2020-11" db="EMBL/GenBank/DDBJ databases">
        <title>Whole genome sequencing of Colletotrichum sp.</title>
        <authorList>
            <person name="Li H."/>
        </authorList>
    </citation>
    <scope>NUCLEOTIDE SEQUENCE</scope>
    <source>
        <strain evidence="2">CkLH20</strain>
    </source>
</reference>
<keyword evidence="1" id="KW-0812">Transmembrane</keyword>
<gene>
    <name evidence="2" type="ORF">CkaCkLH20_06813</name>
</gene>
<evidence type="ECO:0000256" key="1">
    <source>
        <dbReference type="SAM" id="Phobius"/>
    </source>
</evidence>
<accession>A0A9P6LK69</accession>
<dbReference type="RefSeq" id="XP_038745342.1">
    <property type="nucleotide sequence ID" value="XM_038889530.1"/>
</dbReference>
<proteinExistence type="predicted"/>
<dbReference type="AlphaFoldDB" id="A0A9P6LK69"/>
<organism evidence="2 3">
    <name type="scientific">Colletotrichum karsti</name>
    <dbReference type="NCBI Taxonomy" id="1095194"/>
    <lineage>
        <taxon>Eukaryota</taxon>
        <taxon>Fungi</taxon>
        <taxon>Dikarya</taxon>
        <taxon>Ascomycota</taxon>
        <taxon>Pezizomycotina</taxon>
        <taxon>Sordariomycetes</taxon>
        <taxon>Hypocreomycetidae</taxon>
        <taxon>Glomerellales</taxon>
        <taxon>Glomerellaceae</taxon>
        <taxon>Colletotrichum</taxon>
        <taxon>Colletotrichum boninense species complex</taxon>
    </lineage>
</organism>
<dbReference type="Proteomes" id="UP000781932">
    <property type="component" value="Unassembled WGS sequence"/>
</dbReference>